<dbReference type="PANTHER" id="PTHR10836:SF112">
    <property type="entry name" value="GLYCERALDEHYDE-3-PHOSPHATE DEHYDROGENASE GAPC1, CYTOSOLIC-RELATED"/>
    <property type="match status" value="1"/>
</dbReference>
<comment type="caution">
    <text evidence="8">The sequence shown here is derived from an EMBL/GenBank/DDBJ whole genome shotgun (WGS) entry which is preliminary data.</text>
</comment>
<dbReference type="GO" id="GO:0006096">
    <property type="term" value="P:glycolytic process"/>
    <property type="evidence" value="ECO:0007669"/>
    <property type="project" value="UniProtKB-KW"/>
</dbReference>
<dbReference type="AlphaFoldDB" id="A0AAD8HCJ5"/>
<reference evidence="8" key="2">
    <citation type="submission" date="2023-05" db="EMBL/GenBank/DDBJ databases">
        <authorList>
            <person name="Schelkunov M.I."/>
        </authorList>
    </citation>
    <scope>NUCLEOTIDE SEQUENCE</scope>
    <source>
        <strain evidence="8">Hsosn_3</strain>
        <tissue evidence="8">Leaf</tissue>
    </source>
</reference>
<dbReference type="EC" id="1.2.1.12" evidence="3"/>
<reference evidence="8" key="1">
    <citation type="submission" date="2023-02" db="EMBL/GenBank/DDBJ databases">
        <title>Genome of toxic invasive species Heracleum sosnowskyi carries increased number of genes despite the absence of recent whole-genome duplications.</title>
        <authorList>
            <person name="Schelkunov M."/>
            <person name="Shtratnikova V."/>
            <person name="Makarenko M."/>
            <person name="Klepikova A."/>
            <person name="Omelchenko D."/>
            <person name="Novikova G."/>
            <person name="Obukhova E."/>
            <person name="Bogdanov V."/>
            <person name="Penin A."/>
            <person name="Logacheva M."/>
        </authorList>
    </citation>
    <scope>NUCLEOTIDE SEQUENCE</scope>
    <source>
        <strain evidence="8">Hsosn_3</strain>
        <tissue evidence="8">Leaf</tissue>
    </source>
</reference>
<evidence type="ECO:0000256" key="5">
    <source>
        <dbReference type="ARBA" id="ARBA00023027"/>
    </source>
</evidence>
<comment type="similarity">
    <text evidence="2">Belongs to the glyceraldehyde-3-phosphate dehydrogenase family.</text>
</comment>
<dbReference type="Pfam" id="PF02800">
    <property type="entry name" value="Gp_dh_C"/>
    <property type="match status" value="1"/>
</dbReference>
<evidence type="ECO:0000313" key="8">
    <source>
        <dbReference type="EMBL" id="KAK1363748.1"/>
    </source>
</evidence>
<organism evidence="8 9">
    <name type="scientific">Heracleum sosnowskyi</name>
    <dbReference type="NCBI Taxonomy" id="360622"/>
    <lineage>
        <taxon>Eukaryota</taxon>
        <taxon>Viridiplantae</taxon>
        <taxon>Streptophyta</taxon>
        <taxon>Embryophyta</taxon>
        <taxon>Tracheophyta</taxon>
        <taxon>Spermatophyta</taxon>
        <taxon>Magnoliopsida</taxon>
        <taxon>eudicotyledons</taxon>
        <taxon>Gunneridae</taxon>
        <taxon>Pentapetalae</taxon>
        <taxon>asterids</taxon>
        <taxon>campanulids</taxon>
        <taxon>Apiales</taxon>
        <taxon>Apiaceae</taxon>
        <taxon>Apioideae</taxon>
        <taxon>apioid superclade</taxon>
        <taxon>Tordylieae</taxon>
        <taxon>Tordyliinae</taxon>
        <taxon>Heracleum</taxon>
    </lineage>
</organism>
<dbReference type="InterPro" id="IPR020829">
    <property type="entry name" value="GlycerAld_3-P_DH_cat"/>
</dbReference>
<dbReference type="InterPro" id="IPR020831">
    <property type="entry name" value="GlycerAld/Erythrose_P_DH"/>
</dbReference>
<dbReference type="PANTHER" id="PTHR10836">
    <property type="entry name" value="GLYCERALDEHYDE 3-PHOSPHATE DEHYDROGENASE"/>
    <property type="match status" value="1"/>
</dbReference>
<comment type="pathway">
    <text evidence="1">Carbohydrate degradation; glycolysis; pyruvate from D-glyceraldehyde 3-phosphate: step 1/5.</text>
</comment>
<keyword evidence="6" id="KW-0324">Glycolysis</keyword>
<proteinExistence type="inferred from homology"/>
<evidence type="ECO:0000256" key="2">
    <source>
        <dbReference type="ARBA" id="ARBA00007406"/>
    </source>
</evidence>
<accession>A0AAD8HCJ5</accession>
<gene>
    <name evidence="8" type="ORF">POM88_039309</name>
</gene>
<dbReference type="Proteomes" id="UP001237642">
    <property type="component" value="Unassembled WGS sequence"/>
</dbReference>
<name>A0AAD8HCJ5_9APIA</name>
<dbReference type="Gene3D" id="3.30.360.10">
    <property type="entry name" value="Dihydrodipicolinate Reductase, domain 2"/>
    <property type="match status" value="1"/>
</dbReference>
<feature type="domain" description="Glyceraldehyde 3-phosphate dehydrogenase catalytic" evidence="7">
    <location>
        <begin position="34"/>
        <end position="86"/>
    </location>
</feature>
<keyword evidence="9" id="KW-1185">Reference proteome</keyword>
<evidence type="ECO:0000256" key="3">
    <source>
        <dbReference type="ARBA" id="ARBA00013119"/>
    </source>
</evidence>
<evidence type="ECO:0000256" key="1">
    <source>
        <dbReference type="ARBA" id="ARBA00004869"/>
    </source>
</evidence>
<dbReference type="EMBL" id="JAUIZM010000009">
    <property type="protein sequence ID" value="KAK1363748.1"/>
    <property type="molecule type" value="Genomic_DNA"/>
</dbReference>
<evidence type="ECO:0000256" key="6">
    <source>
        <dbReference type="ARBA" id="ARBA00023152"/>
    </source>
</evidence>
<dbReference type="GO" id="GO:0005829">
    <property type="term" value="C:cytosol"/>
    <property type="evidence" value="ECO:0007669"/>
    <property type="project" value="TreeGrafter"/>
</dbReference>
<evidence type="ECO:0000256" key="4">
    <source>
        <dbReference type="ARBA" id="ARBA00023002"/>
    </source>
</evidence>
<dbReference type="SUPFAM" id="SSF55347">
    <property type="entry name" value="Glyceraldehyde-3-phosphate dehydrogenase-like, C-terminal domain"/>
    <property type="match status" value="1"/>
</dbReference>
<protein>
    <recommendedName>
        <fullName evidence="3">glyceraldehyde-3-phosphate dehydrogenase (phosphorylating)</fullName>
        <ecNumber evidence="3">1.2.1.12</ecNumber>
    </recommendedName>
</protein>
<evidence type="ECO:0000313" key="9">
    <source>
        <dbReference type="Proteomes" id="UP001237642"/>
    </source>
</evidence>
<sequence length="105" mass="11507">MHQCLSLELMRRNRSMNLTLSQMLAELPIVLLFLAKVINVRFGIVEGLMTTVHSITAIQKTMDGPSSKGRRGGKAASLIIIPNNTGDVASQCLHCFCLTLIVLQI</sequence>
<keyword evidence="4" id="KW-0560">Oxidoreductase</keyword>
<evidence type="ECO:0000259" key="7">
    <source>
        <dbReference type="Pfam" id="PF02800"/>
    </source>
</evidence>
<keyword evidence="5" id="KW-0520">NAD</keyword>
<dbReference type="GO" id="GO:0004365">
    <property type="term" value="F:glyceraldehyde-3-phosphate dehydrogenase (NAD+) (phosphorylating) activity"/>
    <property type="evidence" value="ECO:0007669"/>
    <property type="project" value="UniProtKB-EC"/>
</dbReference>